<evidence type="ECO:0000256" key="1">
    <source>
        <dbReference type="ARBA" id="ARBA00004974"/>
    </source>
</evidence>
<keyword evidence="8" id="KW-0808">Transferase</keyword>
<dbReference type="Gene3D" id="3.30.70.1150">
    <property type="entry name" value="ACT-like. Chain A, domain 2"/>
    <property type="match status" value="1"/>
</dbReference>
<dbReference type="InterPro" id="IPR039557">
    <property type="entry name" value="AHAS_ACT"/>
</dbReference>
<evidence type="ECO:0000256" key="6">
    <source>
        <dbReference type="ARBA" id="ARBA00023304"/>
    </source>
</evidence>
<accession>A0ABP4CGS6</accession>
<evidence type="ECO:0000256" key="3">
    <source>
        <dbReference type="ARBA" id="ARBA00006341"/>
    </source>
</evidence>
<dbReference type="NCBIfam" id="TIGR00119">
    <property type="entry name" value="acolac_sm"/>
    <property type="match status" value="1"/>
</dbReference>
<dbReference type="EC" id="2.2.1.6" evidence="8"/>
<dbReference type="SUPFAM" id="SSF55021">
    <property type="entry name" value="ACT-like"/>
    <property type="match status" value="2"/>
</dbReference>
<evidence type="ECO:0000256" key="7">
    <source>
        <dbReference type="ARBA" id="ARBA00048670"/>
    </source>
</evidence>
<dbReference type="InterPro" id="IPR019455">
    <property type="entry name" value="Acetolactate_synth_ssu_C"/>
</dbReference>
<comment type="function">
    <text evidence="8">Catalyzes the conversion of 2 pyruvate molecules into acetolactate in the first common step of the biosynthetic pathway of the branched-amino acids such as leucine, isoleucine, and valine.</text>
</comment>
<comment type="pathway">
    <text evidence="2 8">Amino-acid biosynthesis; L-valine biosynthesis; L-valine from pyruvate: step 1/4.</text>
</comment>
<dbReference type="EMBL" id="BAAAHH010000042">
    <property type="protein sequence ID" value="GAA0966234.1"/>
    <property type="molecule type" value="Genomic_DNA"/>
</dbReference>
<evidence type="ECO:0000256" key="2">
    <source>
        <dbReference type="ARBA" id="ARBA00005025"/>
    </source>
</evidence>
<dbReference type="Pfam" id="PF10369">
    <property type="entry name" value="ALS_ss_C"/>
    <property type="match status" value="1"/>
</dbReference>
<organism evidence="10 11">
    <name type="scientific">Actinocorallia libanotica</name>
    <dbReference type="NCBI Taxonomy" id="46162"/>
    <lineage>
        <taxon>Bacteria</taxon>
        <taxon>Bacillati</taxon>
        <taxon>Actinomycetota</taxon>
        <taxon>Actinomycetes</taxon>
        <taxon>Streptosporangiales</taxon>
        <taxon>Thermomonosporaceae</taxon>
        <taxon>Actinocorallia</taxon>
    </lineage>
</organism>
<dbReference type="InterPro" id="IPR002912">
    <property type="entry name" value="ACT_dom"/>
</dbReference>
<comment type="subunit">
    <text evidence="4 8">Dimer of large and small chains.</text>
</comment>
<dbReference type="CDD" id="cd04878">
    <property type="entry name" value="ACT_AHAS"/>
    <property type="match status" value="1"/>
</dbReference>
<evidence type="ECO:0000256" key="8">
    <source>
        <dbReference type="RuleBase" id="RU368092"/>
    </source>
</evidence>
<feature type="domain" description="ACT" evidence="9">
    <location>
        <begin position="5"/>
        <end position="80"/>
    </location>
</feature>
<dbReference type="Proteomes" id="UP001500665">
    <property type="component" value="Unassembled WGS sequence"/>
</dbReference>
<comment type="caution">
    <text evidence="10">The sequence shown here is derived from an EMBL/GenBank/DDBJ whole genome shotgun (WGS) entry which is preliminary data.</text>
</comment>
<dbReference type="RefSeq" id="WP_344245956.1">
    <property type="nucleotide sequence ID" value="NZ_BAAAHH010000042.1"/>
</dbReference>
<dbReference type="InterPro" id="IPR004789">
    <property type="entry name" value="Acetalactate_synth_ssu"/>
</dbReference>
<evidence type="ECO:0000256" key="4">
    <source>
        <dbReference type="ARBA" id="ARBA00011744"/>
    </source>
</evidence>
<dbReference type="InterPro" id="IPR027271">
    <property type="entry name" value="Acetolactate_synth/TF_NikR_C"/>
</dbReference>
<keyword evidence="5 8" id="KW-0028">Amino-acid biosynthesis</keyword>
<dbReference type="PANTHER" id="PTHR30239">
    <property type="entry name" value="ACETOLACTATE SYNTHASE SMALL SUBUNIT"/>
    <property type="match status" value="1"/>
</dbReference>
<evidence type="ECO:0000259" key="9">
    <source>
        <dbReference type="PROSITE" id="PS51671"/>
    </source>
</evidence>
<name>A0ABP4CGS6_9ACTN</name>
<dbReference type="PROSITE" id="PS51671">
    <property type="entry name" value="ACT"/>
    <property type="match status" value="1"/>
</dbReference>
<dbReference type="InterPro" id="IPR045865">
    <property type="entry name" value="ACT-like_dom_sf"/>
</dbReference>
<reference evidence="11" key="1">
    <citation type="journal article" date="2019" name="Int. J. Syst. Evol. Microbiol.">
        <title>The Global Catalogue of Microorganisms (GCM) 10K type strain sequencing project: providing services to taxonomists for standard genome sequencing and annotation.</title>
        <authorList>
            <consortium name="The Broad Institute Genomics Platform"/>
            <consortium name="The Broad Institute Genome Sequencing Center for Infectious Disease"/>
            <person name="Wu L."/>
            <person name="Ma J."/>
        </authorList>
    </citation>
    <scope>NUCLEOTIDE SEQUENCE [LARGE SCALE GENOMIC DNA]</scope>
    <source>
        <strain evidence="11">JCM 10696</strain>
    </source>
</reference>
<sequence>MSRHTLSVLVENKPGVLVRIAGLFARRGFNIDSLAVGPTEHPEISRMTIVVDVQQELPLEQVTKQLNKLINVLKIVELDPAASVQRELVLIKVAAGPDVRSQVLETVQLFRAKVVDVSPDAVTIEATGNRDKLDALYRCLEPYGIKELVQSGAIAVGRGARSITDRSLRALESRSA</sequence>
<proteinExistence type="inferred from homology"/>
<keyword evidence="6 8" id="KW-0100">Branched-chain amino acid biosynthesis</keyword>
<dbReference type="Gene3D" id="3.30.70.260">
    <property type="match status" value="1"/>
</dbReference>
<comment type="similarity">
    <text evidence="3 8">Belongs to the acetolactate synthase small subunit family.</text>
</comment>
<dbReference type="NCBIfam" id="NF008864">
    <property type="entry name" value="PRK11895.1"/>
    <property type="match status" value="1"/>
</dbReference>
<keyword evidence="11" id="KW-1185">Reference proteome</keyword>
<protein>
    <recommendedName>
        <fullName evidence="8">Acetolactate synthase small subunit</fullName>
        <shortName evidence="8">AHAS</shortName>
        <shortName evidence="8">ALS</shortName>
        <ecNumber evidence="8">2.2.1.6</ecNumber>
    </recommendedName>
    <alternativeName>
        <fullName evidence="8">Acetohydroxy-acid synthase small subunit</fullName>
    </alternativeName>
</protein>
<evidence type="ECO:0000256" key="5">
    <source>
        <dbReference type="ARBA" id="ARBA00022605"/>
    </source>
</evidence>
<evidence type="ECO:0000313" key="10">
    <source>
        <dbReference type="EMBL" id="GAA0966234.1"/>
    </source>
</evidence>
<gene>
    <name evidence="10" type="primary">ilvN</name>
    <name evidence="10" type="ORF">GCM10009550_68110</name>
</gene>
<dbReference type="InterPro" id="IPR054480">
    <property type="entry name" value="AHAS_small-like_ACT"/>
</dbReference>
<dbReference type="PANTHER" id="PTHR30239:SF0">
    <property type="entry name" value="ACETOLACTATE SYNTHASE SMALL SUBUNIT 1, CHLOROPLASTIC"/>
    <property type="match status" value="1"/>
</dbReference>
<dbReference type="Pfam" id="PF22629">
    <property type="entry name" value="ACT_AHAS_ss"/>
    <property type="match status" value="1"/>
</dbReference>
<comment type="catalytic activity">
    <reaction evidence="7 8">
        <text>2 pyruvate + H(+) = (2S)-2-acetolactate + CO2</text>
        <dbReference type="Rhea" id="RHEA:25249"/>
        <dbReference type="ChEBI" id="CHEBI:15361"/>
        <dbReference type="ChEBI" id="CHEBI:15378"/>
        <dbReference type="ChEBI" id="CHEBI:16526"/>
        <dbReference type="ChEBI" id="CHEBI:58476"/>
        <dbReference type="EC" id="2.2.1.6"/>
    </reaction>
</comment>
<evidence type="ECO:0000313" key="11">
    <source>
        <dbReference type="Proteomes" id="UP001500665"/>
    </source>
</evidence>
<comment type="pathway">
    <text evidence="1 8">Amino-acid biosynthesis; L-isoleucine biosynthesis; L-isoleucine from 2-oxobutanoate: step 1/4.</text>
</comment>